<keyword evidence="4" id="KW-1185">Reference proteome</keyword>
<feature type="chain" id="PRO_5045724260" evidence="2">
    <location>
        <begin position="31"/>
        <end position="499"/>
    </location>
</feature>
<evidence type="ECO:0000256" key="2">
    <source>
        <dbReference type="SAM" id="SignalP"/>
    </source>
</evidence>
<organism evidence="3 4">
    <name type="scientific">Dongia sedimenti</name>
    <dbReference type="NCBI Taxonomy" id="3064282"/>
    <lineage>
        <taxon>Bacteria</taxon>
        <taxon>Pseudomonadati</taxon>
        <taxon>Pseudomonadota</taxon>
        <taxon>Alphaproteobacteria</taxon>
        <taxon>Rhodospirillales</taxon>
        <taxon>Dongiaceae</taxon>
        <taxon>Dongia</taxon>
    </lineage>
</organism>
<accession>A0ABU0YKC1</accession>
<protein>
    <submittedName>
        <fullName evidence="3">Uncharacterized protein</fullName>
    </submittedName>
</protein>
<evidence type="ECO:0000313" key="3">
    <source>
        <dbReference type="EMBL" id="MDQ7248159.1"/>
    </source>
</evidence>
<evidence type="ECO:0000256" key="1">
    <source>
        <dbReference type="SAM" id="MobiDB-lite"/>
    </source>
</evidence>
<proteinExistence type="predicted"/>
<dbReference type="Gene3D" id="2.130.10.10">
    <property type="entry name" value="YVTN repeat-like/Quinoprotein amine dehydrogenase"/>
    <property type="match status" value="1"/>
</dbReference>
<dbReference type="Proteomes" id="UP001230156">
    <property type="component" value="Unassembled WGS sequence"/>
</dbReference>
<feature type="signal peptide" evidence="2">
    <location>
        <begin position="1"/>
        <end position="30"/>
    </location>
</feature>
<comment type="caution">
    <text evidence="3">The sequence shown here is derived from an EMBL/GenBank/DDBJ whole genome shotgun (WGS) entry which is preliminary data.</text>
</comment>
<reference evidence="4" key="1">
    <citation type="submission" date="2023-08" db="EMBL/GenBank/DDBJ databases">
        <title>Rhodospirillaceae gen. nov., a novel taxon isolated from the Yangtze River Yuezi River estuary sludge.</title>
        <authorList>
            <person name="Ruan L."/>
        </authorList>
    </citation>
    <scope>NUCLEOTIDE SEQUENCE [LARGE SCALE GENOMIC DNA]</scope>
    <source>
        <strain evidence="4">R-7</strain>
    </source>
</reference>
<name>A0ABU0YKC1_9PROT</name>
<keyword evidence="2" id="KW-0732">Signal</keyword>
<dbReference type="EMBL" id="JAUYVI010000003">
    <property type="protein sequence ID" value="MDQ7248159.1"/>
    <property type="molecule type" value="Genomic_DNA"/>
</dbReference>
<feature type="region of interest" description="Disordered" evidence="1">
    <location>
        <begin position="454"/>
        <end position="499"/>
    </location>
</feature>
<gene>
    <name evidence="3" type="ORF">Q8A70_10810</name>
</gene>
<evidence type="ECO:0000313" key="4">
    <source>
        <dbReference type="Proteomes" id="UP001230156"/>
    </source>
</evidence>
<dbReference type="InterPro" id="IPR011047">
    <property type="entry name" value="Quinoprotein_ADH-like_sf"/>
</dbReference>
<dbReference type="RefSeq" id="WP_379955604.1">
    <property type="nucleotide sequence ID" value="NZ_JAUYVI010000003.1"/>
</dbReference>
<dbReference type="InterPro" id="IPR015943">
    <property type="entry name" value="WD40/YVTN_repeat-like_dom_sf"/>
</dbReference>
<sequence length="499" mass="52836">MAFSGWSNSLRQLVPLVMIGGALWAQSAGADGWPVAHGNPANTSYQNVLTAPAVSPIRVMSDLGTFADGISPIVSAEGNVFLGDREGNVIALRADGTRWWNHQLGSGWSVRSTPAVNSRGELFVLASRIVNDHRGTVETKRIESLLLGFADGGALLFQVPLPARGLGGISTAPLNIVRDPANAEVVVFPMRYAFSQGYYHELWLLAYNRFGVVEAEVKVGAEHGTIGSASSLDWGHDFSIASPDDPNAPEEYQSPLLGAAVPHGNGLDSSVVVVNDDMGSVARYRFSGRFAQGFTEIDRWKQGEKYPAISAPVVANNGVVLFNRPGDVLILQNDGTSVRRKVHYESDAPPAVLPNGRIIHTSQGGLEEAGGAPGPENTRSYVSPTASRNYLYASENYRLATFRIEDLALVATYDLEYGGRQQPAIGPLGHVYALTFNKLHIFPPNPSVATGTNIGPGGVAGATTAPGGSEGSSTSKPPRVGTFNPAILTQPGFTPVPGN</sequence>
<dbReference type="SUPFAM" id="SSF50998">
    <property type="entry name" value="Quinoprotein alcohol dehydrogenase-like"/>
    <property type="match status" value="1"/>
</dbReference>
<feature type="region of interest" description="Disordered" evidence="1">
    <location>
        <begin position="363"/>
        <end position="382"/>
    </location>
</feature>